<keyword evidence="3" id="KW-1185">Reference proteome</keyword>
<feature type="transmembrane region" description="Helical" evidence="1">
    <location>
        <begin position="148"/>
        <end position="165"/>
    </location>
</feature>
<feature type="transmembrane region" description="Helical" evidence="1">
    <location>
        <begin position="85"/>
        <end position="104"/>
    </location>
</feature>
<dbReference type="Proteomes" id="UP000321157">
    <property type="component" value="Unassembled WGS sequence"/>
</dbReference>
<feature type="transmembrane region" description="Helical" evidence="1">
    <location>
        <begin position="111"/>
        <end position="128"/>
    </location>
</feature>
<keyword evidence="1" id="KW-1133">Transmembrane helix</keyword>
<keyword evidence="1" id="KW-0812">Transmembrane</keyword>
<reference evidence="2 3" key="1">
    <citation type="submission" date="2019-07" db="EMBL/GenBank/DDBJ databases">
        <title>Whole genome shotgun sequence of Aneurinibacillus danicus NBRC 102444.</title>
        <authorList>
            <person name="Hosoyama A."/>
            <person name="Uohara A."/>
            <person name="Ohji S."/>
            <person name="Ichikawa N."/>
        </authorList>
    </citation>
    <scope>NUCLEOTIDE SEQUENCE [LARGE SCALE GENOMIC DNA]</scope>
    <source>
        <strain evidence="2 3">NBRC 102444</strain>
    </source>
</reference>
<evidence type="ECO:0008006" key="4">
    <source>
        <dbReference type="Google" id="ProtNLM"/>
    </source>
</evidence>
<dbReference type="RefSeq" id="WP_170230418.1">
    <property type="nucleotide sequence ID" value="NZ_BJXX01000244.1"/>
</dbReference>
<organism evidence="2 3">
    <name type="scientific">Aneurinibacillus danicus</name>
    <dbReference type="NCBI Taxonomy" id="267746"/>
    <lineage>
        <taxon>Bacteria</taxon>
        <taxon>Bacillati</taxon>
        <taxon>Bacillota</taxon>
        <taxon>Bacilli</taxon>
        <taxon>Bacillales</taxon>
        <taxon>Paenibacillaceae</taxon>
        <taxon>Aneurinibacillus group</taxon>
        <taxon>Aneurinibacillus</taxon>
    </lineage>
</organism>
<comment type="caution">
    <text evidence="2">The sequence shown here is derived from an EMBL/GenBank/DDBJ whole genome shotgun (WGS) entry which is preliminary data.</text>
</comment>
<keyword evidence="1" id="KW-0472">Membrane</keyword>
<feature type="transmembrane region" description="Helical" evidence="1">
    <location>
        <begin position="61"/>
        <end position="79"/>
    </location>
</feature>
<dbReference type="EMBL" id="BJXX01000244">
    <property type="protein sequence ID" value="GEN36841.1"/>
    <property type="molecule type" value="Genomic_DNA"/>
</dbReference>
<dbReference type="InterPro" id="IPR007404">
    <property type="entry name" value="YdjM-like"/>
</dbReference>
<evidence type="ECO:0000313" key="3">
    <source>
        <dbReference type="Proteomes" id="UP000321157"/>
    </source>
</evidence>
<dbReference type="PANTHER" id="PTHR35531">
    <property type="entry name" value="INNER MEMBRANE PROTEIN YBCI-RELATED"/>
    <property type="match status" value="1"/>
</dbReference>
<name>A0A511VEH9_9BACL</name>
<proteinExistence type="predicted"/>
<dbReference type="AlphaFoldDB" id="A0A511VEH9"/>
<dbReference type="Pfam" id="PF04307">
    <property type="entry name" value="YdjM"/>
    <property type="match status" value="1"/>
</dbReference>
<dbReference type="PANTHER" id="PTHR35531:SF1">
    <property type="entry name" value="INNER MEMBRANE PROTEIN YBCI-RELATED"/>
    <property type="match status" value="1"/>
</dbReference>
<gene>
    <name evidence="2" type="ORF">ADA01nite_43010</name>
</gene>
<evidence type="ECO:0000313" key="2">
    <source>
        <dbReference type="EMBL" id="GEN36841.1"/>
    </source>
</evidence>
<sequence length="262" mass="28678">MMGRSHLALGALGGVAVAKLTEADMMGGAAAVLLAAVSALIPDLDADGLLTRKLTDRPLRVIRLFSGYIGVILVLLSYFPDTRNGQFLTAFIGLLFLGVGFVLRDNASRKWMVTLIGLVIMGGAVYLQFGERALVLNRVPYEILHSDYAWLLGLGAFIGIVPHFSHRTYTHTVWALAVWGYIWFYAEASLQWKGLFLAASSGYLSHLLADTLTVAGVRYLHPFPPLVKFPLIRTKKDSRKETAVVMISAVLVLLVCLDVFPT</sequence>
<protein>
    <recommendedName>
        <fullName evidence="4">Metal-dependent hydrolase</fullName>
    </recommendedName>
</protein>
<evidence type="ECO:0000256" key="1">
    <source>
        <dbReference type="SAM" id="Phobius"/>
    </source>
</evidence>
<accession>A0A511VEH9</accession>
<feature type="transmembrane region" description="Helical" evidence="1">
    <location>
        <begin position="242"/>
        <end position="260"/>
    </location>
</feature>